<feature type="compositionally biased region" description="Basic and acidic residues" evidence="1">
    <location>
        <begin position="48"/>
        <end position="71"/>
    </location>
</feature>
<dbReference type="Proteomes" id="UP000006702">
    <property type="component" value="Unassembled WGS sequence"/>
</dbReference>
<protein>
    <submittedName>
        <fullName evidence="2">Uncharacterized protein</fullName>
    </submittedName>
</protein>
<dbReference type="GeneID" id="4591648"/>
<dbReference type="RefSeq" id="XP_001265219.1">
    <property type="nucleotide sequence ID" value="XM_001265218.1"/>
</dbReference>
<dbReference type="AlphaFoldDB" id="A1D4H9"/>
<evidence type="ECO:0000256" key="1">
    <source>
        <dbReference type="SAM" id="MobiDB-lite"/>
    </source>
</evidence>
<dbReference type="KEGG" id="nfi:NFIA_020300"/>
<dbReference type="HOGENOM" id="CLU_1448079_0_0_1"/>
<accession>A1D4H9</accession>
<feature type="compositionally biased region" description="Acidic residues" evidence="1">
    <location>
        <begin position="73"/>
        <end position="88"/>
    </location>
</feature>
<evidence type="ECO:0000313" key="3">
    <source>
        <dbReference type="Proteomes" id="UP000006702"/>
    </source>
</evidence>
<feature type="region of interest" description="Disordered" evidence="1">
    <location>
        <begin position="20"/>
        <end position="92"/>
    </location>
</feature>
<reference evidence="3" key="1">
    <citation type="journal article" date="2008" name="PLoS Genet.">
        <title>Genomic islands in the pathogenic filamentous fungus Aspergillus fumigatus.</title>
        <authorList>
            <person name="Fedorova N.D."/>
            <person name="Khaldi N."/>
            <person name="Joardar V.S."/>
            <person name="Maiti R."/>
            <person name="Amedeo P."/>
            <person name="Anderson M.J."/>
            <person name="Crabtree J."/>
            <person name="Silva J.C."/>
            <person name="Badger J.H."/>
            <person name="Albarraq A."/>
            <person name="Angiuoli S."/>
            <person name="Bussey H."/>
            <person name="Bowyer P."/>
            <person name="Cotty P.J."/>
            <person name="Dyer P.S."/>
            <person name="Egan A."/>
            <person name="Galens K."/>
            <person name="Fraser-Liggett C.M."/>
            <person name="Haas B.J."/>
            <person name="Inman J.M."/>
            <person name="Kent R."/>
            <person name="Lemieux S."/>
            <person name="Malavazi I."/>
            <person name="Orvis J."/>
            <person name="Roemer T."/>
            <person name="Ronning C.M."/>
            <person name="Sundaram J.P."/>
            <person name="Sutton G."/>
            <person name="Turner G."/>
            <person name="Venter J.C."/>
            <person name="White O.R."/>
            <person name="Whitty B.R."/>
            <person name="Youngman P."/>
            <person name="Wolfe K.H."/>
            <person name="Goldman G.H."/>
            <person name="Wortman J.R."/>
            <person name="Jiang B."/>
            <person name="Denning D.W."/>
            <person name="Nierman W.C."/>
        </authorList>
    </citation>
    <scope>NUCLEOTIDE SEQUENCE [LARGE SCALE GENOMIC DNA]</scope>
    <source>
        <strain evidence="3">ATCC 1020 / DSM 3700 / CBS 544.65 / FGSC A1164 / JCM 1740 / NRRL 181 / WB 181</strain>
    </source>
</reference>
<keyword evidence="3" id="KW-1185">Reference proteome</keyword>
<name>A1D4H9_NEOFI</name>
<gene>
    <name evidence="2" type="ORF">NFIA_020300</name>
</gene>
<dbReference type="EMBL" id="DS027688">
    <property type="protein sequence ID" value="EAW23322.1"/>
    <property type="molecule type" value="Genomic_DNA"/>
</dbReference>
<sequence>MRKETSEQRLEATSILGAACASSKQPCDRTNTSESRQLATGEPATASCDREDDHANDKEARSEGERERSLTNDEFDVAGEGEEGEENDNAGIDITCTIEKGKVKPDPLRARLQILRQMLRVICLGSLVAYAKRPTQRVSEPLFKVIQDLDAQPTGWLAQHAAETILRMPLDDLGQHHPTPQTHARLP</sequence>
<evidence type="ECO:0000313" key="2">
    <source>
        <dbReference type="EMBL" id="EAW23322.1"/>
    </source>
</evidence>
<organism evidence="2 3">
    <name type="scientific">Neosartorya fischeri (strain ATCC 1020 / DSM 3700 / CBS 544.65 / FGSC A1164 / JCM 1740 / NRRL 181 / WB 181)</name>
    <name type="common">Aspergillus fischerianus</name>
    <dbReference type="NCBI Taxonomy" id="331117"/>
    <lineage>
        <taxon>Eukaryota</taxon>
        <taxon>Fungi</taxon>
        <taxon>Dikarya</taxon>
        <taxon>Ascomycota</taxon>
        <taxon>Pezizomycotina</taxon>
        <taxon>Eurotiomycetes</taxon>
        <taxon>Eurotiomycetidae</taxon>
        <taxon>Eurotiales</taxon>
        <taxon>Aspergillaceae</taxon>
        <taxon>Aspergillus</taxon>
        <taxon>Aspergillus subgen. Fumigati</taxon>
    </lineage>
</organism>
<proteinExistence type="predicted"/>
<feature type="compositionally biased region" description="Polar residues" evidence="1">
    <location>
        <begin position="22"/>
        <end position="38"/>
    </location>
</feature>
<dbReference type="VEuPathDB" id="FungiDB:NFIA_020300"/>